<gene>
    <name evidence="1" type="ORF">HLA99_05420</name>
</gene>
<dbReference type="SUPFAM" id="SSF53795">
    <property type="entry name" value="PEP carboxykinase-like"/>
    <property type="match status" value="1"/>
</dbReference>
<evidence type="ECO:0000313" key="1">
    <source>
        <dbReference type="EMBL" id="NNH03286.1"/>
    </source>
</evidence>
<dbReference type="InterPro" id="IPR027417">
    <property type="entry name" value="P-loop_NTPase"/>
</dbReference>
<dbReference type="Gene3D" id="3.40.50.300">
    <property type="entry name" value="P-loop containing nucleotide triphosphate hydrolases"/>
    <property type="match status" value="1"/>
</dbReference>
<sequence>MTRALLYGLGVDADFDLHDAGDVPARIDVTVVTREPLREWPSLPDGEVRLHFETDGPWYTLVERADGSWHFRVHSVCDFHVSEDLRSVELEMHDSAAPGMDGVMTTGTLLSLLLYLRGAPVFHGSAVEVDGEVVAFIGHSGQGKTTMATLFCADGASVVTDDVLVVDDSDGVPTVRRGSRELRLRPGIEELADRVAGASRRTSADARDVVAPRHTTADAVPLKAIVIPAPDRGGSPLRFERLGHRDATVALMSFPRLMGWRHEPVLSSVLRVAAQTAARVPVVVAHVPWGPPFPDGLARALSDFLAPAERVE</sequence>
<protein>
    <recommendedName>
        <fullName evidence="3">Hpr(Ser) kinase/phosphatase</fullName>
    </recommendedName>
</protein>
<dbReference type="Proteomes" id="UP000543598">
    <property type="component" value="Unassembled WGS sequence"/>
</dbReference>
<evidence type="ECO:0008006" key="3">
    <source>
        <dbReference type="Google" id="ProtNLM"/>
    </source>
</evidence>
<proteinExistence type="predicted"/>
<organism evidence="1 2">
    <name type="scientific">Microbacterium ulmi</name>
    <dbReference type="NCBI Taxonomy" id="179095"/>
    <lineage>
        <taxon>Bacteria</taxon>
        <taxon>Bacillati</taxon>
        <taxon>Actinomycetota</taxon>
        <taxon>Actinomycetes</taxon>
        <taxon>Micrococcales</taxon>
        <taxon>Microbacteriaceae</taxon>
        <taxon>Microbacterium</taxon>
    </lineage>
</organism>
<dbReference type="AlphaFoldDB" id="A0A7Y2LYP7"/>
<name>A0A7Y2LYP7_9MICO</name>
<dbReference type="RefSeq" id="WP_167037640.1">
    <property type="nucleotide sequence ID" value="NZ_BAAANA010000001.1"/>
</dbReference>
<keyword evidence="2" id="KW-1185">Reference proteome</keyword>
<accession>A0A7Y2LYP7</accession>
<reference evidence="1 2" key="1">
    <citation type="submission" date="2020-05" db="EMBL/GenBank/DDBJ databases">
        <title>MicrobeNet Type strains.</title>
        <authorList>
            <person name="Nicholson A.C."/>
        </authorList>
    </citation>
    <scope>NUCLEOTIDE SEQUENCE [LARGE SCALE GENOMIC DNA]</scope>
    <source>
        <strain evidence="1 2">JCM 14282</strain>
    </source>
</reference>
<evidence type="ECO:0000313" key="2">
    <source>
        <dbReference type="Proteomes" id="UP000543598"/>
    </source>
</evidence>
<comment type="caution">
    <text evidence="1">The sequence shown here is derived from an EMBL/GenBank/DDBJ whole genome shotgun (WGS) entry which is preliminary data.</text>
</comment>
<dbReference type="EMBL" id="JABEMB010000004">
    <property type="protein sequence ID" value="NNH03286.1"/>
    <property type="molecule type" value="Genomic_DNA"/>
</dbReference>